<dbReference type="AlphaFoldDB" id="A0AA89AQE1"/>
<reference evidence="1" key="1">
    <citation type="submission" date="2022-12" db="EMBL/GenBank/DDBJ databases">
        <title>Draft genome assemblies for two species of Escallonia (Escalloniales).</title>
        <authorList>
            <person name="Chanderbali A."/>
            <person name="Dervinis C."/>
            <person name="Anghel I."/>
            <person name="Soltis D."/>
            <person name="Soltis P."/>
            <person name="Zapata F."/>
        </authorList>
    </citation>
    <scope>NUCLEOTIDE SEQUENCE</scope>
    <source>
        <strain evidence="1">UCBG64.0493</strain>
        <tissue evidence="1">Leaf</tissue>
    </source>
</reference>
<protein>
    <submittedName>
        <fullName evidence="1">Uncharacterized protein</fullName>
    </submittedName>
</protein>
<organism evidence="1 2">
    <name type="scientific">Escallonia herrerae</name>
    <dbReference type="NCBI Taxonomy" id="1293975"/>
    <lineage>
        <taxon>Eukaryota</taxon>
        <taxon>Viridiplantae</taxon>
        <taxon>Streptophyta</taxon>
        <taxon>Embryophyta</taxon>
        <taxon>Tracheophyta</taxon>
        <taxon>Spermatophyta</taxon>
        <taxon>Magnoliopsida</taxon>
        <taxon>eudicotyledons</taxon>
        <taxon>Gunneridae</taxon>
        <taxon>Pentapetalae</taxon>
        <taxon>asterids</taxon>
        <taxon>campanulids</taxon>
        <taxon>Escalloniales</taxon>
        <taxon>Escalloniaceae</taxon>
        <taxon>Escallonia</taxon>
    </lineage>
</organism>
<dbReference type="InterPro" id="IPR012340">
    <property type="entry name" value="NA-bd_OB-fold"/>
</dbReference>
<dbReference type="Proteomes" id="UP001188597">
    <property type="component" value="Unassembled WGS sequence"/>
</dbReference>
<evidence type="ECO:0000313" key="2">
    <source>
        <dbReference type="Proteomes" id="UP001188597"/>
    </source>
</evidence>
<sequence>MTDYRYVPGENPIFLKEKMSKIEKDVVVRLMVIGTKYMEAEREFQAMHLSLYRAAMEGKVDIILHDRTKLEHQLTPNKNTVLHIASMLVTQNARMKF</sequence>
<name>A0AA89AQE1_9ASTE</name>
<keyword evidence="2" id="KW-1185">Reference proteome</keyword>
<dbReference type="EMBL" id="JAVXUP010001736">
    <property type="protein sequence ID" value="KAK3008596.1"/>
    <property type="molecule type" value="Genomic_DNA"/>
</dbReference>
<evidence type="ECO:0000313" key="1">
    <source>
        <dbReference type="EMBL" id="KAK3008596.1"/>
    </source>
</evidence>
<accession>A0AA89AQE1</accession>
<dbReference type="Gene3D" id="2.40.50.140">
    <property type="entry name" value="Nucleic acid-binding proteins"/>
    <property type="match status" value="1"/>
</dbReference>
<proteinExistence type="predicted"/>
<comment type="caution">
    <text evidence="1">The sequence shown here is derived from an EMBL/GenBank/DDBJ whole genome shotgun (WGS) entry which is preliminary data.</text>
</comment>
<gene>
    <name evidence="1" type="ORF">RJ639_014715</name>
</gene>